<proteinExistence type="predicted"/>
<keyword evidence="4" id="KW-1185">Reference proteome</keyword>
<keyword evidence="2" id="KW-0472">Membrane</keyword>
<keyword evidence="2" id="KW-1133">Transmembrane helix</keyword>
<reference evidence="3 4" key="1">
    <citation type="journal article" date="2024" name="IMA Fungus">
        <title>IMA Genome - F19 : A genome assembly and annotation guide to empower mycologists, including annotated draft genome sequences of Ceratocystis pirilliformis, Diaporthe australafricana, Fusarium ophioides, Paecilomyces lecythidis, and Sporothrix stenoceras.</title>
        <authorList>
            <person name="Aylward J."/>
            <person name="Wilson A.M."/>
            <person name="Visagie C.M."/>
            <person name="Spraker J."/>
            <person name="Barnes I."/>
            <person name="Buitendag C."/>
            <person name="Ceriani C."/>
            <person name="Del Mar Angel L."/>
            <person name="du Plessis D."/>
            <person name="Fuchs T."/>
            <person name="Gasser K."/>
            <person name="Kramer D."/>
            <person name="Li W."/>
            <person name="Munsamy K."/>
            <person name="Piso A."/>
            <person name="Price J.L."/>
            <person name="Sonnekus B."/>
            <person name="Thomas C."/>
            <person name="van der Nest A."/>
            <person name="van Dijk A."/>
            <person name="van Heerden A."/>
            <person name="van Vuuren N."/>
            <person name="Yilmaz N."/>
            <person name="Duong T.A."/>
            <person name="van der Merwe N.A."/>
            <person name="Wingfield M.J."/>
            <person name="Wingfield B.D."/>
        </authorList>
    </citation>
    <scope>NUCLEOTIDE SEQUENCE [LARGE SCALE GENOMIC DNA]</scope>
    <source>
        <strain evidence="3 4">CMW 18300</strain>
    </source>
</reference>
<evidence type="ECO:0000313" key="4">
    <source>
        <dbReference type="Proteomes" id="UP001583177"/>
    </source>
</evidence>
<gene>
    <name evidence="3" type="ORF">Daus18300_010014</name>
</gene>
<dbReference type="EMBL" id="JAWRVE010000106">
    <property type="protein sequence ID" value="KAL1858268.1"/>
    <property type="molecule type" value="Genomic_DNA"/>
</dbReference>
<evidence type="ECO:0000256" key="1">
    <source>
        <dbReference type="SAM" id="MobiDB-lite"/>
    </source>
</evidence>
<protein>
    <recommendedName>
        <fullName evidence="5">Ankyrin repeat protein</fullName>
    </recommendedName>
</protein>
<sequence length="334" mass="36430">MSGEKAAMKEEPLNEKHPCEDTSLSFQDRMCAIADDKSLSDDQGLSALLGMSEYMWVATQKPPLFTAALSLDSASDKAAAVEAALRAGADPNELDHDIGGKRNRGRALAFFVNADLHFEVNGSLDGLVNNLPAIEVMLRYGADPRLAAPFLFPKSALFYAMSGKVDECAPEFYEAAWQMLDRAAMALEDLYAAGEIERLAYETKNGKASLHNGTNDYSQVVSALATIRVYRIVHVPLILLVGLVCVSLGALITFGLLATDMLQGAAGVRTWREVSRVQLIVDSIMGLRDDPIVEHMREAGHTGTERLDREYKGRYEALPNEGNVLRVDGYVKGC</sequence>
<keyword evidence="2" id="KW-0812">Transmembrane</keyword>
<feature type="transmembrane region" description="Helical" evidence="2">
    <location>
        <begin position="237"/>
        <end position="259"/>
    </location>
</feature>
<dbReference type="Proteomes" id="UP001583177">
    <property type="component" value="Unassembled WGS sequence"/>
</dbReference>
<organism evidence="3 4">
    <name type="scientific">Diaporthe australafricana</name>
    <dbReference type="NCBI Taxonomy" id="127596"/>
    <lineage>
        <taxon>Eukaryota</taxon>
        <taxon>Fungi</taxon>
        <taxon>Dikarya</taxon>
        <taxon>Ascomycota</taxon>
        <taxon>Pezizomycotina</taxon>
        <taxon>Sordariomycetes</taxon>
        <taxon>Sordariomycetidae</taxon>
        <taxon>Diaporthales</taxon>
        <taxon>Diaporthaceae</taxon>
        <taxon>Diaporthe</taxon>
    </lineage>
</organism>
<evidence type="ECO:0008006" key="5">
    <source>
        <dbReference type="Google" id="ProtNLM"/>
    </source>
</evidence>
<name>A0ABR3WC84_9PEZI</name>
<feature type="compositionally biased region" description="Basic and acidic residues" evidence="1">
    <location>
        <begin position="1"/>
        <end position="20"/>
    </location>
</feature>
<accession>A0ABR3WC84</accession>
<feature type="region of interest" description="Disordered" evidence="1">
    <location>
        <begin position="1"/>
        <end position="21"/>
    </location>
</feature>
<evidence type="ECO:0000256" key="2">
    <source>
        <dbReference type="SAM" id="Phobius"/>
    </source>
</evidence>
<comment type="caution">
    <text evidence="3">The sequence shown here is derived from an EMBL/GenBank/DDBJ whole genome shotgun (WGS) entry which is preliminary data.</text>
</comment>
<evidence type="ECO:0000313" key="3">
    <source>
        <dbReference type="EMBL" id="KAL1858268.1"/>
    </source>
</evidence>